<comment type="caution">
    <text evidence="1">The sequence shown here is derived from an EMBL/GenBank/DDBJ whole genome shotgun (WGS) entry which is preliminary data.</text>
</comment>
<accession>A0A0H1RFF0</accession>
<sequence length="176" mass="19621">MEVITTEAQLYDRLVEYMRQTGETRPYPKAVIDLAECIVRLIPEFLVEEHILESLYGDERCPCCDRTDSTLLGHVFANLAGSAEQLPYSSTLVAFVARVAPLLRAGIPLDVANREAIEILGLVAGGVVTESRRGKTYWLETTRAGCTQLHVKIKIEQDCSMLERPRADTLDPVDLD</sequence>
<protein>
    <submittedName>
        <fullName evidence="1">Uncharacterized protein</fullName>
    </submittedName>
</protein>
<reference evidence="1 2" key="1">
    <citation type="submission" date="2015-05" db="EMBL/GenBank/DDBJ databases">
        <title>Draft genome sequence of Microvirga vignae strain BR3299, a novel nitrogen fixing bacteria isolated from Brazil semi-aired region.</title>
        <authorList>
            <person name="Zilli J.E."/>
            <person name="Passos S.R."/>
            <person name="Leite J."/>
            <person name="Baldani J.I."/>
            <person name="Xavier G.R."/>
            <person name="Rumjaneck N.G."/>
            <person name="Simoes-Araujo J.L."/>
        </authorList>
    </citation>
    <scope>NUCLEOTIDE SEQUENCE [LARGE SCALE GENOMIC DNA]</scope>
    <source>
        <strain evidence="1 2">BR3299</strain>
    </source>
</reference>
<dbReference type="PATRIC" id="fig|1225564.3.peg.1542"/>
<dbReference type="RefSeq" id="WP_047187964.1">
    <property type="nucleotide sequence ID" value="NZ_LCYG01000016.1"/>
</dbReference>
<keyword evidence="2" id="KW-1185">Reference proteome</keyword>
<dbReference type="EMBL" id="LCYG01000016">
    <property type="protein sequence ID" value="KLK93920.1"/>
    <property type="molecule type" value="Genomic_DNA"/>
</dbReference>
<evidence type="ECO:0000313" key="1">
    <source>
        <dbReference type="EMBL" id="KLK93920.1"/>
    </source>
</evidence>
<dbReference type="AlphaFoldDB" id="A0A0H1RFF0"/>
<dbReference type="Proteomes" id="UP000035489">
    <property type="component" value="Unassembled WGS sequence"/>
</dbReference>
<dbReference type="STRING" id="1225564.AA309_05395"/>
<gene>
    <name evidence="1" type="ORF">AA309_05395</name>
</gene>
<proteinExistence type="predicted"/>
<evidence type="ECO:0000313" key="2">
    <source>
        <dbReference type="Proteomes" id="UP000035489"/>
    </source>
</evidence>
<organism evidence="1 2">
    <name type="scientific">Microvirga vignae</name>
    <dbReference type="NCBI Taxonomy" id="1225564"/>
    <lineage>
        <taxon>Bacteria</taxon>
        <taxon>Pseudomonadati</taxon>
        <taxon>Pseudomonadota</taxon>
        <taxon>Alphaproteobacteria</taxon>
        <taxon>Hyphomicrobiales</taxon>
        <taxon>Methylobacteriaceae</taxon>
        <taxon>Microvirga</taxon>
    </lineage>
</organism>
<name>A0A0H1RFF0_9HYPH</name>